<protein>
    <recommendedName>
        <fullName evidence="12">AP-3 complex subunit beta C-terminal domain-containing protein</fullName>
    </recommendedName>
</protein>
<keyword evidence="9" id="KW-0968">Cytoplasmic vesicle</keyword>
<feature type="compositionally biased region" description="Low complexity" evidence="11">
    <location>
        <begin position="647"/>
        <end position="663"/>
    </location>
</feature>
<dbReference type="Pfam" id="PF14796">
    <property type="entry name" value="AP3B1_C"/>
    <property type="match status" value="1"/>
</dbReference>
<keyword evidence="14" id="KW-1185">Reference proteome</keyword>
<dbReference type="AlphaFoldDB" id="A0A267DUS4"/>
<keyword evidence="7" id="KW-0333">Golgi apparatus</keyword>
<reference evidence="13 14" key="1">
    <citation type="submission" date="2017-06" db="EMBL/GenBank/DDBJ databases">
        <title>A platform for efficient transgenesis in Macrostomum lignano, a flatworm model organism for stem cell research.</title>
        <authorList>
            <person name="Berezikov E."/>
        </authorList>
    </citation>
    <scope>NUCLEOTIDE SEQUENCE [LARGE SCALE GENOMIC DNA]</scope>
    <source>
        <strain evidence="13">DV1</strain>
        <tissue evidence="13">Whole organism</tissue>
    </source>
</reference>
<proteinExistence type="inferred from homology"/>
<evidence type="ECO:0000256" key="5">
    <source>
        <dbReference type="ARBA" id="ARBA00022553"/>
    </source>
</evidence>
<dbReference type="GO" id="GO:0030665">
    <property type="term" value="C:clathrin-coated vesicle membrane"/>
    <property type="evidence" value="ECO:0007669"/>
    <property type="project" value="UniProtKB-SubCell"/>
</dbReference>
<evidence type="ECO:0000256" key="4">
    <source>
        <dbReference type="ARBA" id="ARBA00022448"/>
    </source>
</evidence>
<evidence type="ECO:0000259" key="12">
    <source>
        <dbReference type="SMART" id="SM01355"/>
    </source>
</evidence>
<organism evidence="13 14">
    <name type="scientific">Macrostomum lignano</name>
    <dbReference type="NCBI Taxonomy" id="282301"/>
    <lineage>
        <taxon>Eukaryota</taxon>
        <taxon>Metazoa</taxon>
        <taxon>Spiralia</taxon>
        <taxon>Lophotrochozoa</taxon>
        <taxon>Platyhelminthes</taxon>
        <taxon>Rhabditophora</taxon>
        <taxon>Macrostomorpha</taxon>
        <taxon>Macrostomida</taxon>
        <taxon>Macrostomidae</taxon>
        <taxon>Macrostomum</taxon>
    </lineage>
</organism>
<evidence type="ECO:0000256" key="11">
    <source>
        <dbReference type="SAM" id="MobiDB-lite"/>
    </source>
</evidence>
<evidence type="ECO:0000256" key="2">
    <source>
        <dbReference type="ARBA" id="ARBA00004555"/>
    </source>
</evidence>
<keyword evidence="5" id="KW-0597">Phosphoprotein</keyword>
<feature type="compositionally biased region" description="Low complexity" evidence="11">
    <location>
        <begin position="790"/>
        <end position="824"/>
    </location>
</feature>
<dbReference type="Gene3D" id="1.25.10.10">
    <property type="entry name" value="Leucine-rich Repeat Variant"/>
    <property type="match status" value="1"/>
</dbReference>
<comment type="subcellular location">
    <subcellularLocation>
        <location evidence="1">Cytoplasmic vesicle</location>
        <location evidence="1">Clathrin-coated vesicle membrane</location>
        <topology evidence="1">Peripheral membrane protein</topology>
        <orientation evidence="1">Cytoplasmic side</orientation>
    </subcellularLocation>
    <subcellularLocation>
        <location evidence="2">Golgi apparatus</location>
    </subcellularLocation>
</comment>
<sequence>SSASKMSNGGFQPYNSPMDQLGLPPPDHASSTGSQDGDRGTRSSAADPAGSAFFSGDFKKHDDLRAMLESSKDSQKLEAMRRIIAMVAKGKDCSDLFPSVVKNVVSKNSEVKKLVYVYLTRYAEEQQDLALLSIATFQRALKDPNQLIRASALRVLTSIRVPVILPIQTLALQDAVSDMSAYVRKTAALAIPKIYSLDPETKPQLMGVIEKLLADKTTLVVGVAIQAFEEICPNRIDLIHKNYRKLCELLADVQDWGQVVIINMLTRYVRTQFLDPAQQNQKQERQNPLDPDHELLLRTVRPLFQSQNAAVVMAVAQLYYHCAPPGYMNIVIRHLVRLLRASPEVQSCVLTSLSALSASSPHLLSGHLKCFYIHSTDSSSVKLVKLDILTNLATDSNFPVLLRELQAYVSSPDSELASAAVRAIGRCASQLPDTTDTCLNNLVSLLAKKDESVVAEAIVVIKKLLQVQTSDHSHMIVDLARLVDGIAIPRARASILWLIGEYCDRIPKIAPDVLRKFAKSFLEEEDQVKLQIVNLAAKLCVCNPKQARLLAQYVLNLAKYDQNYDIRDRSRFLRPLVLPDPSVAEPTLLAGKRVKKILLAPKPAPEVQSRFAEKSPFQLGSLSHLLNLRLPGYQALPDWPAEQPDSSVRAVAAPAPAPSSMAAYSRGGVDRISGSSDESEDEDEDEEDDEEDEEEDEDEEEEEEEDDDEEEDSSEEENTKKKPIVQQKKPVKTQESSEEEENDSDEDEDSDEEEEDSSDSSVAAPPKTKQQQNAKPAVTVKPKEQKSKQKQQQPAEASLLDFGPTNPTAAPAAPSKSTSRPVDPFGLMPDDLLLLPTPSRMYSLVNKYSASGLQVDYSFPRTCLASGRIALSLVFTNHSSAAMRHVTLQHAAGPALQPPEPIDTLEPGVNTTRQAEVAWGDSTTACQLLLRWDNGAQEIRASVQPPVGELLAPVTMSAQQFTAESGKLKGLNEEKGRLPEAASQLSDSDLAEAVRSSANLVAVSGAPTGQLWFAGRSCASRPIPVYVALDRQANLLRVHCEQMTLGSVLHRDLCSGIAAAASKK</sequence>
<dbReference type="GO" id="GO:0006886">
    <property type="term" value="P:intracellular protein transport"/>
    <property type="evidence" value="ECO:0007669"/>
    <property type="project" value="InterPro"/>
</dbReference>
<evidence type="ECO:0000256" key="9">
    <source>
        <dbReference type="ARBA" id="ARBA00023329"/>
    </source>
</evidence>
<feature type="compositionally biased region" description="Acidic residues" evidence="11">
    <location>
        <begin position="677"/>
        <end position="716"/>
    </location>
</feature>
<dbReference type="InterPro" id="IPR026740">
    <property type="entry name" value="AP3_beta"/>
</dbReference>
<evidence type="ECO:0000256" key="8">
    <source>
        <dbReference type="ARBA" id="ARBA00023136"/>
    </source>
</evidence>
<name>A0A267DUS4_9PLAT</name>
<feature type="non-terminal residue" evidence="13">
    <location>
        <position position="1"/>
    </location>
</feature>
<evidence type="ECO:0000313" key="14">
    <source>
        <dbReference type="Proteomes" id="UP000215902"/>
    </source>
</evidence>
<feature type="domain" description="AP-3 complex subunit beta C-terminal" evidence="12">
    <location>
        <begin position="792"/>
        <end position="924"/>
    </location>
</feature>
<dbReference type="Pfam" id="PF24080">
    <property type="entry name" value="AP3B1_C_2"/>
    <property type="match status" value="1"/>
</dbReference>
<feature type="compositionally biased region" description="Acidic residues" evidence="11">
    <location>
        <begin position="736"/>
        <end position="758"/>
    </location>
</feature>
<dbReference type="Proteomes" id="UP000215902">
    <property type="component" value="Unassembled WGS sequence"/>
</dbReference>
<feature type="compositionally biased region" description="Polar residues" evidence="11">
    <location>
        <begin position="1"/>
        <end position="18"/>
    </location>
</feature>
<dbReference type="InterPro" id="IPR056314">
    <property type="entry name" value="AP3B1/2_C"/>
</dbReference>
<dbReference type="PIRSF" id="PIRSF037096">
    <property type="entry name" value="AP3_complex_beta"/>
    <property type="match status" value="1"/>
</dbReference>
<dbReference type="InterPro" id="IPR011989">
    <property type="entry name" value="ARM-like"/>
</dbReference>
<dbReference type="InterPro" id="IPR029390">
    <property type="entry name" value="AP3B_C"/>
</dbReference>
<feature type="region of interest" description="Disordered" evidence="11">
    <location>
        <begin position="1"/>
        <end position="54"/>
    </location>
</feature>
<evidence type="ECO:0000313" key="13">
    <source>
        <dbReference type="EMBL" id="PAA52936.1"/>
    </source>
</evidence>
<comment type="caution">
    <text evidence="13">The sequence shown here is derived from an EMBL/GenBank/DDBJ whole genome shotgun (WGS) entry which is preliminary data.</text>
</comment>
<accession>A0A267DUS4</accession>
<dbReference type="InterPro" id="IPR016024">
    <property type="entry name" value="ARM-type_fold"/>
</dbReference>
<dbReference type="OrthoDB" id="302453at2759"/>
<comment type="similarity">
    <text evidence="3">Belongs to the adaptor complexes large subunit family.</text>
</comment>
<evidence type="ECO:0000256" key="10">
    <source>
        <dbReference type="ARBA" id="ARBA00023570"/>
    </source>
</evidence>
<dbReference type="PANTHER" id="PTHR11134">
    <property type="entry name" value="ADAPTOR COMPLEX SUBUNIT BETA FAMILY MEMBER"/>
    <property type="match status" value="1"/>
</dbReference>
<dbReference type="GO" id="GO:0016192">
    <property type="term" value="P:vesicle-mediated transport"/>
    <property type="evidence" value="ECO:0007669"/>
    <property type="project" value="InterPro"/>
</dbReference>
<keyword evidence="8" id="KW-0472">Membrane</keyword>
<evidence type="ECO:0000256" key="6">
    <source>
        <dbReference type="ARBA" id="ARBA00022927"/>
    </source>
</evidence>
<keyword evidence="6" id="KW-0653">Protein transport</keyword>
<gene>
    <name evidence="13" type="ORF">BOX15_Mlig006152g1</name>
</gene>
<dbReference type="InterPro" id="IPR026739">
    <property type="entry name" value="AP_beta"/>
</dbReference>
<feature type="region of interest" description="Disordered" evidence="11">
    <location>
        <begin position="647"/>
        <end position="824"/>
    </location>
</feature>
<evidence type="ECO:0000256" key="7">
    <source>
        <dbReference type="ARBA" id="ARBA00023034"/>
    </source>
</evidence>
<dbReference type="InterPro" id="IPR002553">
    <property type="entry name" value="Clathrin/coatomer_adapt-like_N"/>
</dbReference>
<dbReference type="SMART" id="SM01355">
    <property type="entry name" value="AP3B1_C"/>
    <property type="match status" value="1"/>
</dbReference>
<dbReference type="SUPFAM" id="SSF48371">
    <property type="entry name" value="ARM repeat"/>
    <property type="match status" value="1"/>
</dbReference>
<dbReference type="GO" id="GO:0030123">
    <property type="term" value="C:AP-3 adaptor complex"/>
    <property type="evidence" value="ECO:0007669"/>
    <property type="project" value="InterPro"/>
</dbReference>
<dbReference type="EMBL" id="NIVC01003161">
    <property type="protein sequence ID" value="PAA52936.1"/>
    <property type="molecule type" value="Genomic_DNA"/>
</dbReference>
<dbReference type="STRING" id="282301.A0A267DUS4"/>
<keyword evidence="4" id="KW-0813">Transport</keyword>
<comment type="function">
    <text evidence="10">Subunit of non-clathrin- and clathrin-associated adaptor protein complex 3 (AP-3) that plays a role in protein sorting in the late-Golgi/trans-Golgi network (TGN) and/or endosomes. The AP complexes mediate both the recruitment of clathrin to membranes and the recognition of sorting signals within the cytosolic tails of transmembrane cargo molecules. AP-3 appears to be involved in the sorting of a subset of transmembrane proteins targeted to lysosomes and lysosome-related organelles. In concert with the BLOC-1 complex, AP-3 is required to target cargos into vesicles assembled at cell bodies for delivery into neurites and nerve terminals.</text>
</comment>
<dbReference type="GO" id="GO:0005794">
    <property type="term" value="C:Golgi apparatus"/>
    <property type="evidence" value="ECO:0007669"/>
    <property type="project" value="UniProtKB-SubCell"/>
</dbReference>
<evidence type="ECO:0000256" key="3">
    <source>
        <dbReference type="ARBA" id="ARBA00006613"/>
    </source>
</evidence>
<evidence type="ECO:0000256" key="1">
    <source>
        <dbReference type="ARBA" id="ARBA00004145"/>
    </source>
</evidence>
<dbReference type="Pfam" id="PF01602">
    <property type="entry name" value="Adaptin_N"/>
    <property type="match status" value="1"/>
</dbReference>